<feature type="transmembrane region" description="Helical" evidence="8">
    <location>
        <begin position="352"/>
        <end position="370"/>
    </location>
</feature>
<evidence type="ECO:0000256" key="1">
    <source>
        <dbReference type="ARBA" id="ARBA00004651"/>
    </source>
</evidence>
<dbReference type="Pfam" id="PF02687">
    <property type="entry name" value="FtsX"/>
    <property type="match status" value="2"/>
</dbReference>
<evidence type="ECO:0000313" key="10">
    <source>
        <dbReference type="EMBL" id="CUN99982.1"/>
    </source>
</evidence>
<dbReference type="PANTHER" id="PTHR30572:SF4">
    <property type="entry name" value="ABC TRANSPORTER PERMEASE YTRF"/>
    <property type="match status" value="1"/>
</dbReference>
<feature type="transmembrane region" description="Helical" evidence="8">
    <location>
        <begin position="696"/>
        <end position="719"/>
    </location>
</feature>
<evidence type="ECO:0000313" key="11">
    <source>
        <dbReference type="Proteomes" id="UP000095544"/>
    </source>
</evidence>
<dbReference type="InterPro" id="IPR036259">
    <property type="entry name" value="MFS_trans_sf"/>
</dbReference>
<evidence type="ECO:0000256" key="8">
    <source>
        <dbReference type="SAM" id="Phobius"/>
    </source>
</evidence>
<dbReference type="InterPro" id="IPR003838">
    <property type="entry name" value="ABC3_permease_C"/>
</dbReference>
<feature type="domain" description="ABC3 transporter permease C-terminal" evidence="9">
    <location>
        <begin position="706"/>
        <end position="816"/>
    </location>
</feature>
<feature type="transmembrane region" description="Helical" evidence="8">
    <location>
        <begin position="34"/>
        <end position="57"/>
    </location>
</feature>
<dbReference type="Proteomes" id="UP000095544">
    <property type="component" value="Unassembled WGS sequence"/>
</dbReference>
<dbReference type="STRING" id="39482.ERS852491_01017"/>
<dbReference type="GO" id="GO:0022857">
    <property type="term" value="F:transmembrane transporter activity"/>
    <property type="evidence" value="ECO:0007669"/>
    <property type="project" value="TreeGrafter"/>
</dbReference>
<reference evidence="10 11" key="1">
    <citation type="submission" date="2015-09" db="EMBL/GenBank/DDBJ databases">
        <authorList>
            <consortium name="Pathogen Informatics"/>
        </authorList>
    </citation>
    <scope>NUCLEOTIDE SEQUENCE [LARGE SCALE GENOMIC DNA]</scope>
    <source>
        <strain evidence="10 11">2789STDY5834876</strain>
    </source>
</reference>
<evidence type="ECO:0000259" key="9">
    <source>
        <dbReference type="Pfam" id="PF02687"/>
    </source>
</evidence>
<keyword evidence="2" id="KW-1003">Cell membrane</keyword>
<keyword evidence="5 8" id="KW-0472">Membrane</keyword>
<feature type="compositionally biased region" description="Basic and acidic residues" evidence="7">
    <location>
        <begin position="404"/>
        <end position="419"/>
    </location>
</feature>
<feature type="transmembrane region" description="Helical" evidence="8">
    <location>
        <begin position="266"/>
        <end position="293"/>
    </location>
</feature>
<feature type="transmembrane region" description="Helical" evidence="8">
    <location>
        <begin position="443"/>
        <end position="463"/>
    </location>
</feature>
<dbReference type="PANTHER" id="PTHR30572">
    <property type="entry name" value="MEMBRANE COMPONENT OF TRANSPORTER-RELATED"/>
    <property type="match status" value="1"/>
</dbReference>
<dbReference type="AlphaFoldDB" id="A0A174BG29"/>
<keyword evidence="3 8" id="KW-0812">Transmembrane</keyword>
<comment type="similarity">
    <text evidence="6">Belongs to the ABC-4 integral membrane protein family.</text>
</comment>
<comment type="subcellular location">
    <subcellularLocation>
        <location evidence="1">Cell membrane</location>
        <topology evidence="1">Multi-pass membrane protein</topology>
    </subcellularLocation>
</comment>
<dbReference type="SUPFAM" id="SSF103473">
    <property type="entry name" value="MFS general substrate transporter"/>
    <property type="match status" value="1"/>
</dbReference>
<name>A0A174BG29_9FIRM</name>
<evidence type="ECO:0000256" key="6">
    <source>
        <dbReference type="ARBA" id="ARBA00038076"/>
    </source>
</evidence>
<evidence type="ECO:0000256" key="3">
    <source>
        <dbReference type="ARBA" id="ARBA00022692"/>
    </source>
</evidence>
<evidence type="ECO:0000256" key="5">
    <source>
        <dbReference type="ARBA" id="ARBA00023136"/>
    </source>
</evidence>
<gene>
    <name evidence="10" type="ORF">ERS852491_01017</name>
</gene>
<evidence type="ECO:0000256" key="4">
    <source>
        <dbReference type="ARBA" id="ARBA00022989"/>
    </source>
</evidence>
<dbReference type="RefSeq" id="WP_055151568.1">
    <property type="nucleotide sequence ID" value="NZ_CYZU01000007.1"/>
</dbReference>
<sequence>MSRKSSGKIAVNNNGRTVRSLAASSIKSSKMRNFFIVVTIILSVSLLMVMALFYAGMDTERARQVEKMQHVIYYKLDRQQLEELSQDKRTEYVLGMKSGQGMEVDGKMVQPVAYDSEPLKADGVEIDTVTPVKGKAPSEINEVMLSDAHCKALGLQGEPGEKISFTFLDGTTEEFILSGVFHLDSPPKIYSVMLSQKYAEQGSQLKDVAYDGIVRIHDAREMKQQKFLETIRTIASDYGIARKNVNENNFYLDTLSGGDRQAQQNMLLIGVGIGILFVSVLVIYSVFYLSVVGRIRQFGQLRTIGMTKRQIRRMVRYEGLILCGIGIPVGLLIGGVISYFLKPGGWSWKNTLLIGAAVIAADIITVLLSIRKPASIASAIAPVEASKFSGVETEKPKKGKKNRRAEGRRQDGGHNDRSKKMYRNLTPMNLASMNRTRNKKKTAMTMASLGIGGVLFMLAACFITCTSLEGYASQGPYRLGEFVINLSYNVSETAEHGQTSIQENNPINEELIRQLESIDGVEKVQTFQELHARWESHDETDEENMVSFAENEVEKLKTMLEEGDINYDSMVQEDQLLIQYNDSNKEIYGWKYEVGDKVKLSWYDGANEVEKEFTVAGILDTNDYINYSNNYGNFILPEETLNQMANGLNLNSQIVVKVDREKESQIEKQLNAVMDENPMLTMGTFREMLEESEKSFSILFSVMLGLSLFIVAFSILNMINTLITNILTRKHEFAMMQSVGMTTKQLSRMIQTEGLMLTAGNLVITLVFGTAAGYGMVKIFEYFGVDYMSFRFPGWLFLGYAVFTAIVPMIVSAVMMRGFQKEALVDRLRE</sequence>
<evidence type="ECO:0000256" key="7">
    <source>
        <dbReference type="SAM" id="MobiDB-lite"/>
    </source>
</evidence>
<feature type="transmembrane region" description="Helical" evidence="8">
    <location>
        <begin position="754"/>
        <end position="777"/>
    </location>
</feature>
<dbReference type="EMBL" id="CYZU01000007">
    <property type="protein sequence ID" value="CUN99982.1"/>
    <property type="molecule type" value="Genomic_DNA"/>
</dbReference>
<dbReference type="InterPro" id="IPR050250">
    <property type="entry name" value="Macrolide_Exporter_MacB"/>
</dbReference>
<feature type="domain" description="ABC3 transporter permease C-terminal" evidence="9">
    <location>
        <begin position="271"/>
        <end position="373"/>
    </location>
</feature>
<keyword evidence="4 8" id="KW-1133">Transmembrane helix</keyword>
<protein>
    <submittedName>
        <fullName evidence="10">Acidobacterial duplicated orphan permease</fullName>
    </submittedName>
</protein>
<feature type="transmembrane region" description="Helical" evidence="8">
    <location>
        <begin position="797"/>
        <end position="819"/>
    </location>
</feature>
<organism evidence="10 11">
    <name type="scientific">Faecalicatena contorta</name>
    <dbReference type="NCBI Taxonomy" id="39482"/>
    <lineage>
        <taxon>Bacteria</taxon>
        <taxon>Bacillati</taxon>
        <taxon>Bacillota</taxon>
        <taxon>Clostridia</taxon>
        <taxon>Lachnospirales</taxon>
        <taxon>Lachnospiraceae</taxon>
        <taxon>Faecalicatena</taxon>
    </lineage>
</organism>
<dbReference type="GO" id="GO:0005886">
    <property type="term" value="C:plasma membrane"/>
    <property type="evidence" value="ECO:0007669"/>
    <property type="project" value="UniProtKB-SubCell"/>
</dbReference>
<dbReference type="OrthoDB" id="9793166at2"/>
<feature type="region of interest" description="Disordered" evidence="7">
    <location>
        <begin position="391"/>
        <end position="420"/>
    </location>
</feature>
<evidence type="ECO:0000256" key="2">
    <source>
        <dbReference type="ARBA" id="ARBA00022475"/>
    </source>
</evidence>
<accession>A0A174BG29</accession>
<proteinExistence type="inferred from homology"/>
<feature type="transmembrane region" description="Helical" evidence="8">
    <location>
        <begin position="314"/>
        <end position="340"/>
    </location>
</feature>